<organism evidence="2 3">
    <name type="scientific">Actinomadura luzonensis</name>
    <dbReference type="NCBI Taxonomy" id="2805427"/>
    <lineage>
        <taxon>Bacteria</taxon>
        <taxon>Bacillati</taxon>
        <taxon>Actinomycetota</taxon>
        <taxon>Actinomycetes</taxon>
        <taxon>Streptosporangiales</taxon>
        <taxon>Thermomonosporaceae</taxon>
        <taxon>Actinomadura</taxon>
    </lineage>
</organism>
<keyword evidence="3" id="KW-1185">Reference proteome</keyword>
<sequence length="161" mass="16277">MRHITSRRGRTAAGAAALGAAALLAAAVTLAQPAAALPAAQAGCNLGSFGFDSSLGWLALTAPRTITVSSAQTIRADVSADAGVDAGAELRLGWSVNNAAVSEGGFGPANFANHQEFFETRSTFAVINVAAGTTTVQPFIRLNGPAGKRGTVLHRCSSVQN</sequence>
<gene>
    <name evidence="2" type="ORF">MF672_038140</name>
</gene>
<proteinExistence type="predicted"/>
<protein>
    <submittedName>
        <fullName evidence="2">Uncharacterized protein</fullName>
    </submittedName>
</protein>
<evidence type="ECO:0000313" key="3">
    <source>
        <dbReference type="Proteomes" id="UP001317259"/>
    </source>
</evidence>
<feature type="signal peptide" evidence="1">
    <location>
        <begin position="1"/>
        <end position="31"/>
    </location>
</feature>
<dbReference type="Proteomes" id="UP001317259">
    <property type="component" value="Unassembled WGS sequence"/>
</dbReference>
<accession>A0ABT0G4P5</accession>
<dbReference type="PROSITE" id="PS51318">
    <property type="entry name" value="TAT"/>
    <property type="match status" value="1"/>
</dbReference>
<feature type="chain" id="PRO_5047017826" evidence="1">
    <location>
        <begin position="32"/>
        <end position="161"/>
    </location>
</feature>
<dbReference type="InterPro" id="IPR006311">
    <property type="entry name" value="TAT_signal"/>
</dbReference>
<reference evidence="2 3" key="1">
    <citation type="submission" date="2022-04" db="EMBL/GenBank/DDBJ databases">
        <title>Genome draft of Actinomadura sp. ATCC 31491.</title>
        <authorList>
            <person name="Shi X."/>
            <person name="Du Y."/>
        </authorList>
    </citation>
    <scope>NUCLEOTIDE SEQUENCE [LARGE SCALE GENOMIC DNA]</scope>
    <source>
        <strain evidence="2 3">ATCC 31491</strain>
    </source>
</reference>
<evidence type="ECO:0000256" key="1">
    <source>
        <dbReference type="SAM" id="SignalP"/>
    </source>
</evidence>
<evidence type="ECO:0000313" key="2">
    <source>
        <dbReference type="EMBL" id="MCK2219574.1"/>
    </source>
</evidence>
<keyword evidence="1" id="KW-0732">Signal</keyword>
<dbReference type="RefSeq" id="WP_242382212.1">
    <property type="nucleotide sequence ID" value="NZ_JAKRKC020000002.1"/>
</dbReference>
<comment type="caution">
    <text evidence="2">The sequence shown here is derived from an EMBL/GenBank/DDBJ whole genome shotgun (WGS) entry which is preliminary data.</text>
</comment>
<dbReference type="EMBL" id="JAKRKC020000002">
    <property type="protein sequence ID" value="MCK2219574.1"/>
    <property type="molecule type" value="Genomic_DNA"/>
</dbReference>
<name>A0ABT0G4P5_9ACTN</name>